<evidence type="ECO:0000313" key="3">
    <source>
        <dbReference type="Proteomes" id="UP000054560"/>
    </source>
</evidence>
<dbReference type="RefSeq" id="XP_014146266.1">
    <property type="nucleotide sequence ID" value="XM_014290791.1"/>
</dbReference>
<feature type="non-terminal residue" evidence="2">
    <location>
        <position position="190"/>
    </location>
</feature>
<dbReference type="GeneID" id="25915580"/>
<evidence type="ECO:0000256" key="1">
    <source>
        <dbReference type="SAM" id="MobiDB-lite"/>
    </source>
</evidence>
<feature type="non-terminal residue" evidence="2">
    <location>
        <position position="1"/>
    </location>
</feature>
<accession>A0A0L0F6V1</accession>
<feature type="compositionally biased region" description="Polar residues" evidence="1">
    <location>
        <begin position="7"/>
        <end position="25"/>
    </location>
</feature>
<dbReference type="Proteomes" id="UP000054560">
    <property type="component" value="Unassembled WGS sequence"/>
</dbReference>
<keyword evidence="3" id="KW-1185">Reference proteome</keyword>
<protein>
    <submittedName>
        <fullName evidence="2">Uncharacterized protein</fullName>
    </submittedName>
</protein>
<feature type="compositionally biased region" description="Basic and acidic residues" evidence="1">
    <location>
        <begin position="34"/>
        <end position="47"/>
    </location>
</feature>
<gene>
    <name evidence="2" type="ORF">SARC_15076</name>
</gene>
<dbReference type="EMBL" id="KQ247170">
    <property type="protein sequence ID" value="KNC72364.1"/>
    <property type="molecule type" value="Genomic_DNA"/>
</dbReference>
<sequence length="190" mass="21126">EPDGDTTVAQHTTPVTHGNTSQQITLAGRNVHIFSRDVQSHTERTETNSHISNQPHEEREGKGKGKAEREGEVEVISHQGANATHTQEQEDLPDEMFKVTAADLRVLLRDTRMHTDMDRPFQFSTKHGSDELSSEQRGQVTTCIRLMVGDHVAQIEFKSTEPLSTVVGTLRLAVDAACSNEVIFFTTPPR</sequence>
<name>A0A0L0F6V1_9EUKA</name>
<reference evidence="2 3" key="1">
    <citation type="submission" date="2011-02" db="EMBL/GenBank/DDBJ databases">
        <title>The Genome Sequence of Sphaeroforma arctica JP610.</title>
        <authorList>
            <consortium name="The Broad Institute Genome Sequencing Platform"/>
            <person name="Russ C."/>
            <person name="Cuomo C."/>
            <person name="Young S.K."/>
            <person name="Zeng Q."/>
            <person name="Gargeya S."/>
            <person name="Alvarado L."/>
            <person name="Berlin A."/>
            <person name="Chapman S.B."/>
            <person name="Chen Z."/>
            <person name="Freedman E."/>
            <person name="Gellesch M."/>
            <person name="Goldberg J."/>
            <person name="Griggs A."/>
            <person name="Gujja S."/>
            <person name="Heilman E."/>
            <person name="Heiman D."/>
            <person name="Howarth C."/>
            <person name="Mehta T."/>
            <person name="Neiman D."/>
            <person name="Pearson M."/>
            <person name="Roberts A."/>
            <person name="Saif S."/>
            <person name="Shea T."/>
            <person name="Shenoy N."/>
            <person name="Sisk P."/>
            <person name="Stolte C."/>
            <person name="Sykes S."/>
            <person name="White J."/>
            <person name="Yandava C."/>
            <person name="Burger G."/>
            <person name="Gray M.W."/>
            <person name="Holland P.W.H."/>
            <person name="King N."/>
            <person name="Lang F.B.F."/>
            <person name="Roger A.J."/>
            <person name="Ruiz-Trillo I."/>
            <person name="Haas B."/>
            <person name="Nusbaum C."/>
            <person name="Birren B."/>
        </authorList>
    </citation>
    <scope>NUCLEOTIDE SEQUENCE [LARGE SCALE GENOMIC DNA]</scope>
    <source>
        <strain evidence="2 3">JP610</strain>
    </source>
</reference>
<feature type="compositionally biased region" description="Basic and acidic residues" evidence="1">
    <location>
        <begin position="55"/>
        <end position="72"/>
    </location>
</feature>
<evidence type="ECO:0000313" key="2">
    <source>
        <dbReference type="EMBL" id="KNC72364.1"/>
    </source>
</evidence>
<proteinExistence type="predicted"/>
<dbReference type="AlphaFoldDB" id="A0A0L0F6V1"/>
<organism evidence="2 3">
    <name type="scientific">Sphaeroforma arctica JP610</name>
    <dbReference type="NCBI Taxonomy" id="667725"/>
    <lineage>
        <taxon>Eukaryota</taxon>
        <taxon>Ichthyosporea</taxon>
        <taxon>Ichthyophonida</taxon>
        <taxon>Sphaeroforma</taxon>
    </lineage>
</organism>
<feature type="region of interest" description="Disordered" evidence="1">
    <location>
        <begin position="1"/>
        <end position="77"/>
    </location>
</feature>